<dbReference type="InParanoid" id="A0A151ZE22"/>
<name>A0A151ZE22_TIELA</name>
<gene>
    <name evidence="2" type="ORF">DLAC_07001</name>
</gene>
<dbReference type="AlphaFoldDB" id="A0A151ZE22"/>
<feature type="signal peptide" evidence="1">
    <location>
        <begin position="1"/>
        <end position="25"/>
    </location>
</feature>
<organism evidence="2 3">
    <name type="scientific">Tieghemostelium lacteum</name>
    <name type="common">Slime mold</name>
    <name type="synonym">Dictyostelium lacteum</name>
    <dbReference type="NCBI Taxonomy" id="361077"/>
    <lineage>
        <taxon>Eukaryota</taxon>
        <taxon>Amoebozoa</taxon>
        <taxon>Evosea</taxon>
        <taxon>Eumycetozoa</taxon>
        <taxon>Dictyostelia</taxon>
        <taxon>Dictyosteliales</taxon>
        <taxon>Raperosteliaceae</taxon>
        <taxon>Tieghemostelium</taxon>
    </lineage>
</organism>
<keyword evidence="3" id="KW-1185">Reference proteome</keyword>
<accession>A0A151ZE22</accession>
<sequence length="336" mass="38431">MKLTATHKLHLLIVTIQLLIYTSSCQQLLPVISFFESPSTTAPVSLLQIDLNTGEMTSSVTNVPYIVEFCSILDSTYGYVDTIYLNMTGYLNYYIGRYYFSNSSIVPLYECQNETYDYFEYLNSISYYDYEANKISMVGIPGVTNNITIITYDLNANSVQYYITDYVPVPTTLPGSSIYNENQVVSFFYNNNGVGYSPSILISDIVALTSQLYVIDEFDYLNYLTAPEPFTVYIKGQLYLMAADGDGYYYFFSVQLEDQKAVVKVLFKDEFFYCGVEPLLVTQDQQNIIFFGTSNRNDTSSLKFTNYNIQTTQSQTVIIENHNDMNPQDYAVFWAQ</sequence>
<feature type="chain" id="PRO_5007593171" evidence="1">
    <location>
        <begin position="26"/>
        <end position="336"/>
    </location>
</feature>
<comment type="caution">
    <text evidence="2">The sequence shown here is derived from an EMBL/GenBank/DDBJ whole genome shotgun (WGS) entry which is preliminary data.</text>
</comment>
<reference evidence="2 3" key="1">
    <citation type="submission" date="2015-12" db="EMBL/GenBank/DDBJ databases">
        <title>Dictyostelia acquired genes for synthesis and detection of signals that induce cell-type specialization by lateral gene transfer from prokaryotes.</title>
        <authorList>
            <person name="Gloeckner G."/>
            <person name="Schaap P."/>
        </authorList>
    </citation>
    <scope>NUCLEOTIDE SEQUENCE [LARGE SCALE GENOMIC DNA]</scope>
    <source>
        <strain evidence="2 3">TK</strain>
    </source>
</reference>
<evidence type="ECO:0000256" key="1">
    <source>
        <dbReference type="SAM" id="SignalP"/>
    </source>
</evidence>
<keyword evidence="1" id="KW-0732">Signal</keyword>
<evidence type="ECO:0000313" key="2">
    <source>
        <dbReference type="EMBL" id="KYQ92160.1"/>
    </source>
</evidence>
<protein>
    <submittedName>
        <fullName evidence="2">Uncharacterized protein</fullName>
    </submittedName>
</protein>
<evidence type="ECO:0000313" key="3">
    <source>
        <dbReference type="Proteomes" id="UP000076078"/>
    </source>
</evidence>
<dbReference type="EMBL" id="LODT01000031">
    <property type="protein sequence ID" value="KYQ92160.1"/>
    <property type="molecule type" value="Genomic_DNA"/>
</dbReference>
<proteinExistence type="predicted"/>
<dbReference type="Proteomes" id="UP000076078">
    <property type="component" value="Unassembled WGS sequence"/>
</dbReference>